<evidence type="ECO:0000256" key="3">
    <source>
        <dbReference type="ARBA" id="ARBA00022452"/>
    </source>
</evidence>
<dbReference type="Gene3D" id="2.40.170.20">
    <property type="entry name" value="TonB-dependent receptor, beta-barrel domain"/>
    <property type="match status" value="1"/>
</dbReference>
<keyword evidence="6 7" id="KW-0998">Cell outer membrane</keyword>
<evidence type="ECO:0000313" key="12">
    <source>
        <dbReference type="Proteomes" id="UP001155483"/>
    </source>
</evidence>
<dbReference type="AlphaFoldDB" id="A0A9X2XVG7"/>
<feature type="domain" description="TonB-dependent receptor plug" evidence="10">
    <location>
        <begin position="202"/>
        <end position="307"/>
    </location>
</feature>
<keyword evidence="5 7" id="KW-0472">Membrane</keyword>
<evidence type="ECO:0000259" key="9">
    <source>
        <dbReference type="Pfam" id="PF07660"/>
    </source>
</evidence>
<dbReference type="InterPro" id="IPR012910">
    <property type="entry name" value="Plug_dom"/>
</dbReference>
<dbReference type="Proteomes" id="UP001155483">
    <property type="component" value="Unassembled WGS sequence"/>
</dbReference>
<comment type="subcellular location">
    <subcellularLocation>
        <location evidence="1 7">Cell outer membrane</location>
        <topology evidence="1 7">Multi-pass membrane protein</topology>
    </subcellularLocation>
</comment>
<dbReference type="InterPro" id="IPR037066">
    <property type="entry name" value="Plug_dom_sf"/>
</dbReference>
<dbReference type="GO" id="GO:0009279">
    <property type="term" value="C:cell outer membrane"/>
    <property type="evidence" value="ECO:0007669"/>
    <property type="project" value="UniProtKB-SubCell"/>
</dbReference>
<accession>A0A9X2XVG7</accession>
<dbReference type="Pfam" id="PF07715">
    <property type="entry name" value="Plug"/>
    <property type="match status" value="1"/>
</dbReference>
<dbReference type="InterPro" id="IPR011662">
    <property type="entry name" value="Secretin/TonB_short_N"/>
</dbReference>
<keyword evidence="2 7" id="KW-0813">Transport</keyword>
<organism evidence="11 12">
    <name type="scientific">Paraflavisolibacter caeni</name>
    <dbReference type="NCBI Taxonomy" id="2982496"/>
    <lineage>
        <taxon>Bacteria</taxon>
        <taxon>Pseudomonadati</taxon>
        <taxon>Bacteroidota</taxon>
        <taxon>Chitinophagia</taxon>
        <taxon>Chitinophagales</taxon>
        <taxon>Chitinophagaceae</taxon>
        <taxon>Paraflavisolibacter</taxon>
    </lineage>
</organism>
<gene>
    <name evidence="11" type="ORF">OCK74_11380</name>
</gene>
<comment type="similarity">
    <text evidence="7">Belongs to the TonB-dependent receptor family.</text>
</comment>
<dbReference type="Gene3D" id="2.170.130.10">
    <property type="entry name" value="TonB-dependent receptor, plug domain"/>
    <property type="match status" value="1"/>
</dbReference>
<evidence type="ECO:0000256" key="1">
    <source>
        <dbReference type="ARBA" id="ARBA00004571"/>
    </source>
</evidence>
<evidence type="ECO:0000259" key="10">
    <source>
        <dbReference type="Pfam" id="PF07715"/>
    </source>
</evidence>
<evidence type="ECO:0000256" key="5">
    <source>
        <dbReference type="ARBA" id="ARBA00023136"/>
    </source>
</evidence>
<dbReference type="FunFam" id="2.170.130.10:FF:000003">
    <property type="entry name" value="SusC/RagA family TonB-linked outer membrane protein"/>
    <property type="match status" value="1"/>
</dbReference>
<keyword evidence="4 7" id="KW-0812">Transmembrane</keyword>
<comment type="caution">
    <text evidence="11">The sequence shown here is derived from an EMBL/GenBank/DDBJ whole genome shotgun (WGS) entry which is preliminary data.</text>
</comment>
<dbReference type="EMBL" id="JAOTIF010000007">
    <property type="protein sequence ID" value="MCU7549720.1"/>
    <property type="molecule type" value="Genomic_DNA"/>
</dbReference>
<proteinExistence type="inferred from homology"/>
<evidence type="ECO:0000256" key="4">
    <source>
        <dbReference type="ARBA" id="ARBA00022692"/>
    </source>
</evidence>
<feature type="signal peptide" evidence="8">
    <location>
        <begin position="1"/>
        <end position="17"/>
    </location>
</feature>
<dbReference type="RefSeq" id="WP_279297160.1">
    <property type="nucleotide sequence ID" value="NZ_JAOTIF010000007.1"/>
</dbReference>
<dbReference type="PROSITE" id="PS52016">
    <property type="entry name" value="TONB_DEPENDENT_REC_3"/>
    <property type="match status" value="1"/>
</dbReference>
<keyword evidence="8" id="KW-0732">Signal</keyword>
<dbReference type="Gene3D" id="2.60.40.1120">
    <property type="entry name" value="Carboxypeptidase-like, regulatory domain"/>
    <property type="match status" value="1"/>
</dbReference>
<keyword evidence="12" id="KW-1185">Reference proteome</keyword>
<dbReference type="InterPro" id="IPR008969">
    <property type="entry name" value="CarboxyPept-like_regulatory"/>
</dbReference>
<feature type="domain" description="Secretin/TonB short N-terminal" evidence="9">
    <location>
        <begin position="46"/>
        <end position="96"/>
    </location>
</feature>
<dbReference type="Gene3D" id="3.55.50.30">
    <property type="match status" value="1"/>
</dbReference>
<dbReference type="InterPro" id="IPR023997">
    <property type="entry name" value="TonB-dep_OMP_SusC/RagA_CS"/>
</dbReference>
<dbReference type="SUPFAM" id="SSF49464">
    <property type="entry name" value="Carboxypeptidase regulatory domain-like"/>
    <property type="match status" value="1"/>
</dbReference>
<keyword evidence="11" id="KW-0675">Receptor</keyword>
<dbReference type="SUPFAM" id="SSF56935">
    <property type="entry name" value="Porins"/>
    <property type="match status" value="1"/>
</dbReference>
<sequence length="1097" mass="120308">MKLTTIFLLGACLQVSANGFGQNVTLSEKNASLKEIFKEINRQTGYRFFFRDELMDQAGKVDVHVSNTSFEEVLKICFKNLPFGYTITKNTIVVTPIELKATELPATPPPIEVKGVITDNNGKLLAGASVKLKGTGKGTSTDENGNFTLQIPDEGGRLVISYIGYEDYEIPVLKSGSLKIALKLSEKVEEALVVVAYGAQKKASLTGAVSTVSSKTFEDRPVTSVTNALQGTMAGVTVTTTNGQPGRDAGTIRIRGIGTLSNSSPMVVVDGIIASMSEVNPNDIGSLSVLKDAASAAIYGSRAANGVVLITTKKGKKGQAQVHYETYLGKQSVNRLPDFLPSWQQALLYNEALKNEGKTLKWTDADIEKFKNGTDPTRPNTDWLDLLYTEPGLQQNHYVGVSGGDANTQYMASLGYFNQDGNVKGTNYKKYSTRINVNSQINKKFSVSANLAYQHTPFSEPVSTYATSFSQLIRQFNRLSNTVPYKYPNGAYGYVADGSPMAWLESGSFNKNKGDILTSNFGLDWEILEDLHLRPAFGYRLSTNQRQQFVKDIQYYSGTNGAPTKYQGPNNLTQSSDKSTYTNLQAVAEYQKTLAMDHHFKLLLGASQEYQLYNYLYAYRQGFLNNVLTEINVAPKDGQQNEGYSNDWALQSYFGRFNYDFKGRYLLEANLRRDGSSRFAKDNQWGLFPSLSAGWNISKEKFFERYLSRVNSLKLRGSWGRLGNQSVVGNYPAIATISPGQNYSFNQTLASGIAPTAGANADITWESTTTAGVGLDATFLSNKLDFTADYFSRNTSDILLLLPIGAVYGLSAPYQNAGSVSNKGWEFSAKYRNQVKAVSYDVAANVSFITNKITDLKGSGPYISGGTFQDVGFPINSLYGYICDGIFQTQAEVDAHAKQSGGKIGPGDLKYRDLSGPDGKPDGIIDGMDRTFLGTYFPKTTFGLTFGAQWKGVELSLFLQGAAGVKAAGGNLIGGVGPDVDKPTSVFWDRWTPEHPSATFPRLWYSYKQNNPTGTPSSFWVKDASYLRLKNLMVAYNLPVAIIKKAGLKNVKVYYSGQNLVTLTKFYKWIDPEIGSTGSVYNYPQVIVNTVGLNINF</sequence>
<evidence type="ECO:0000256" key="6">
    <source>
        <dbReference type="ARBA" id="ARBA00023237"/>
    </source>
</evidence>
<dbReference type="Pfam" id="PF13715">
    <property type="entry name" value="CarbopepD_reg_2"/>
    <property type="match status" value="1"/>
</dbReference>
<dbReference type="InterPro" id="IPR039426">
    <property type="entry name" value="TonB-dep_rcpt-like"/>
</dbReference>
<dbReference type="InterPro" id="IPR036942">
    <property type="entry name" value="Beta-barrel_TonB_sf"/>
</dbReference>
<protein>
    <submittedName>
        <fullName evidence="11">TonB-dependent receptor</fullName>
    </submittedName>
</protein>
<name>A0A9X2XVG7_9BACT</name>
<dbReference type="Pfam" id="PF07660">
    <property type="entry name" value="STN"/>
    <property type="match status" value="1"/>
</dbReference>
<reference evidence="11" key="2">
    <citation type="submission" date="2023-04" db="EMBL/GenBank/DDBJ databases">
        <title>Paracnuella aquatica gen. nov., sp. nov., a member of the family Chitinophagaceae isolated from a hot spring.</title>
        <authorList>
            <person name="Wang C."/>
        </authorList>
    </citation>
    <scope>NUCLEOTIDE SEQUENCE</scope>
    <source>
        <strain evidence="11">LB-8</strain>
    </source>
</reference>
<evidence type="ECO:0000256" key="8">
    <source>
        <dbReference type="SAM" id="SignalP"/>
    </source>
</evidence>
<evidence type="ECO:0000256" key="7">
    <source>
        <dbReference type="PROSITE-ProRule" id="PRU01360"/>
    </source>
</evidence>
<keyword evidence="3 7" id="KW-1134">Transmembrane beta strand</keyword>
<dbReference type="NCBIfam" id="TIGR04057">
    <property type="entry name" value="SusC_RagA_signa"/>
    <property type="match status" value="1"/>
</dbReference>
<evidence type="ECO:0000313" key="11">
    <source>
        <dbReference type="EMBL" id="MCU7549720.1"/>
    </source>
</evidence>
<evidence type="ECO:0000256" key="2">
    <source>
        <dbReference type="ARBA" id="ARBA00022448"/>
    </source>
</evidence>
<feature type="chain" id="PRO_5040939598" evidence="8">
    <location>
        <begin position="18"/>
        <end position="1097"/>
    </location>
</feature>
<dbReference type="NCBIfam" id="TIGR04056">
    <property type="entry name" value="OMP_RagA_SusC"/>
    <property type="match status" value="1"/>
</dbReference>
<reference evidence="11" key="1">
    <citation type="submission" date="2022-09" db="EMBL/GenBank/DDBJ databases">
        <authorList>
            <person name="Yuan C."/>
            <person name="Ke Z."/>
        </authorList>
    </citation>
    <scope>NUCLEOTIDE SEQUENCE</scope>
    <source>
        <strain evidence="11">LB-8</strain>
    </source>
</reference>
<dbReference type="InterPro" id="IPR023996">
    <property type="entry name" value="TonB-dep_OMP_SusC/RagA"/>
</dbReference>